<evidence type="ECO:0000256" key="3">
    <source>
        <dbReference type="ARBA" id="ARBA00023274"/>
    </source>
</evidence>
<accession>A0A4U7AYE8</accession>
<dbReference type="GO" id="GO:0005763">
    <property type="term" value="C:mitochondrial small ribosomal subunit"/>
    <property type="evidence" value="ECO:0007669"/>
    <property type="project" value="InterPro"/>
</dbReference>
<feature type="compositionally biased region" description="Basic and acidic residues" evidence="4">
    <location>
        <begin position="227"/>
        <end position="238"/>
    </location>
</feature>
<feature type="region of interest" description="Disordered" evidence="4">
    <location>
        <begin position="217"/>
        <end position="238"/>
    </location>
</feature>
<sequence length="238" mass="26560">MASLSTPSSRMAICIARSQCPRPAILAWRNGRRFQTTSTETSSRAPPEPLAATLLSQFPSGPPKTGPSLGTGPAKHHSQLLTGKVTSAGVMSKTVRVDRPIQVWHNYLRKFYKSSKHYLVHDPANSLRKGDMVSFSRLPVPKGEAVGHVVREILVPFGQDIGQRPPVPSLEELKEEFEKEKAAKRERRELRRKAEGGNEEAKKRVVEEGIAIREVEKGTGRGRRVKRMLEKDAKNIRK</sequence>
<dbReference type="Proteomes" id="UP000308133">
    <property type="component" value="Unassembled WGS sequence"/>
</dbReference>
<evidence type="ECO:0000256" key="4">
    <source>
        <dbReference type="SAM" id="MobiDB-lite"/>
    </source>
</evidence>
<name>A0A4U7AYE8_9PEZI</name>
<dbReference type="SUPFAM" id="SSF50249">
    <property type="entry name" value="Nucleic acid-binding proteins"/>
    <property type="match status" value="1"/>
</dbReference>
<organism evidence="5 6">
    <name type="scientific">Elsinoe australis</name>
    <dbReference type="NCBI Taxonomy" id="40998"/>
    <lineage>
        <taxon>Eukaryota</taxon>
        <taxon>Fungi</taxon>
        <taxon>Dikarya</taxon>
        <taxon>Ascomycota</taxon>
        <taxon>Pezizomycotina</taxon>
        <taxon>Dothideomycetes</taxon>
        <taxon>Dothideomycetidae</taxon>
        <taxon>Myriangiales</taxon>
        <taxon>Elsinoaceae</taxon>
        <taxon>Elsinoe</taxon>
    </lineage>
</organism>
<comment type="similarity">
    <text evidence="1">Belongs to the universal ribosomal protein uS17 family.</text>
</comment>
<dbReference type="InterPro" id="IPR000266">
    <property type="entry name" value="Ribosomal_uS17"/>
</dbReference>
<comment type="caution">
    <text evidence="5">The sequence shown here is derived from an EMBL/GenBank/DDBJ whole genome shotgun (WGS) entry which is preliminary data.</text>
</comment>
<reference evidence="5 6" key="1">
    <citation type="submission" date="2018-02" db="EMBL/GenBank/DDBJ databases">
        <title>Draft genome sequences of Elsinoe sp., causing black scab on jojoba.</title>
        <authorList>
            <person name="Stodart B."/>
            <person name="Jeffress S."/>
            <person name="Ash G."/>
            <person name="Arun Chinnappa K."/>
        </authorList>
    </citation>
    <scope>NUCLEOTIDE SEQUENCE [LARGE SCALE GENOMIC DNA]</scope>
    <source>
        <strain evidence="5 6">Hillstone_2</strain>
    </source>
</reference>
<evidence type="ECO:0000256" key="2">
    <source>
        <dbReference type="ARBA" id="ARBA00022980"/>
    </source>
</evidence>
<evidence type="ECO:0000313" key="5">
    <source>
        <dbReference type="EMBL" id="TKX21506.1"/>
    </source>
</evidence>
<proteinExistence type="inferred from homology"/>
<dbReference type="Pfam" id="PF00366">
    <property type="entry name" value="Ribosomal_S17"/>
    <property type="match status" value="1"/>
</dbReference>
<dbReference type="GO" id="GO:0032543">
    <property type="term" value="P:mitochondrial translation"/>
    <property type="evidence" value="ECO:0007669"/>
    <property type="project" value="TreeGrafter"/>
</dbReference>
<dbReference type="AlphaFoldDB" id="A0A4U7AYE8"/>
<feature type="region of interest" description="Disordered" evidence="4">
    <location>
        <begin position="181"/>
        <end position="203"/>
    </location>
</feature>
<evidence type="ECO:0000313" key="6">
    <source>
        <dbReference type="Proteomes" id="UP000308133"/>
    </source>
</evidence>
<feature type="region of interest" description="Disordered" evidence="4">
    <location>
        <begin position="56"/>
        <end position="78"/>
    </location>
</feature>
<dbReference type="InterPro" id="IPR039193">
    <property type="entry name" value="Ribosomal_uS17m_metazoa"/>
</dbReference>
<dbReference type="InterPro" id="IPR012340">
    <property type="entry name" value="NA-bd_OB-fold"/>
</dbReference>
<dbReference type="EMBL" id="PTQR01000080">
    <property type="protein sequence ID" value="TKX21506.1"/>
    <property type="molecule type" value="Genomic_DNA"/>
</dbReference>
<dbReference type="Gene3D" id="2.40.50.140">
    <property type="entry name" value="Nucleic acid-binding proteins"/>
    <property type="match status" value="1"/>
</dbReference>
<protein>
    <submittedName>
        <fullName evidence="5">Putative ribosomal protein S17 protein</fullName>
    </submittedName>
</protein>
<dbReference type="GO" id="GO:0003735">
    <property type="term" value="F:structural constituent of ribosome"/>
    <property type="evidence" value="ECO:0007669"/>
    <property type="project" value="InterPro"/>
</dbReference>
<evidence type="ECO:0000256" key="1">
    <source>
        <dbReference type="ARBA" id="ARBA00010254"/>
    </source>
</evidence>
<dbReference type="PANTHER" id="PTHR24088:SF0">
    <property type="entry name" value="SMALL RIBOSOMAL SUBUNIT PROTEIN US17M"/>
    <property type="match status" value="1"/>
</dbReference>
<dbReference type="PANTHER" id="PTHR24088">
    <property type="entry name" value="28S RIBOSOMAL PROTEIN S17, MITOCHONDRIAL"/>
    <property type="match status" value="1"/>
</dbReference>
<keyword evidence="2 5" id="KW-0689">Ribosomal protein</keyword>
<keyword evidence="3" id="KW-0687">Ribonucleoprotein</keyword>
<gene>
    <name evidence="5" type="ORF">C1H76_6002</name>
</gene>